<proteinExistence type="predicted"/>
<gene>
    <name evidence="1" type="ORF">CNR29_04970</name>
</gene>
<accession>A0A2A3TXF9</accession>
<dbReference type="AlphaFoldDB" id="A0A2A3TXF9"/>
<dbReference type="EMBL" id="NVYO01000001">
    <property type="protein sequence ID" value="PBQ23389.1"/>
    <property type="molecule type" value="Genomic_DNA"/>
</dbReference>
<evidence type="ECO:0000313" key="2">
    <source>
        <dbReference type="Proteomes" id="UP000217918"/>
    </source>
</evidence>
<dbReference type="RefSeq" id="WP_087612745.1">
    <property type="nucleotide sequence ID" value="NZ_CP021479.1"/>
</dbReference>
<name>A0A2A3TXF9_LEVBR</name>
<protein>
    <submittedName>
        <fullName evidence="1">Uncharacterized protein</fullName>
    </submittedName>
</protein>
<reference evidence="1 2" key="1">
    <citation type="submission" date="2017-09" db="EMBL/GenBank/DDBJ databases">
        <title>Genome sequence of Lactobacillus brevis D7.</title>
        <authorList>
            <person name="Kwon M.-S."/>
            <person name="Lim S.K."/>
            <person name="Choi H.-J."/>
        </authorList>
    </citation>
    <scope>NUCLEOTIDE SEQUENCE [LARGE SCALE GENOMIC DNA]</scope>
    <source>
        <strain evidence="1 2">D7</strain>
    </source>
</reference>
<comment type="caution">
    <text evidence="1">The sequence shown here is derived from an EMBL/GenBank/DDBJ whole genome shotgun (WGS) entry which is preliminary data.</text>
</comment>
<sequence>MSDEYNHIPDIINKAEKMNNQGTQQVAFEDYFSKSFMEDHTNYQNIYDFLNAGNFGVDSIDDIDEKQLDNFINKNSDLTNWNDFRDLAGQEYIANRLGFSD</sequence>
<organism evidence="1 2">
    <name type="scientific">Levilactobacillus brevis</name>
    <name type="common">Lactobacillus brevis</name>
    <dbReference type="NCBI Taxonomy" id="1580"/>
    <lineage>
        <taxon>Bacteria</taxon>
        <taxon>Bacillati</taxon>
        <taxon>Bacillota</taxon>
        <taxon>Bacilli</taxon>
        <taxon>Lactobacillales</taxon>
        <taxon>Lactobacillaceae</taxon>
        <taxon>Levilactobacillus</taxon>
    </lineage>
</organism>
<dbReference type="Proteomes" id="UP000217918">
    <property type="component" value="Unassembled WGS sequence"/>
</dbReference>
<evidence type="ECO:0000313" key="1">
    <source>
        <dbReference type="EMBL" id="PBQ23389.1"/>
    </source>
</evidence>